<reference evidence="6" key="1">
    <citation type="journal article" date="2020" name="bioRxiv">
        <title>Whole genome comparisons of ergot fungi reveals the divergence and evolution of species within the genus Claviceps are the result of varying mechanisms driving genome evolution and host range expansion.</title>
        <authorList>
            <person name="Wyka S.A."/>
            <person name="Mondo S.J."/>
            <person name="Liu M."/>
            <person name="Dettman J."/>
            <person name="Nalam V."/>
            <person name="Broders K.D."/>
        </authorList>
    </citation>
    <scope>NUCLEOTIDE SEQUENCE</scope>
    <source>
        <strain evidence="6">CCC 602</strain>
    </source>
</reference>
<dbReference type="InterPro" id="IPR000560">
    <property type="entry name" value="His_Pase_clade-2"/>
</dbReference>
<evidence type="ECO:0000256" key="1">
    <source>
        <dbReference type="ARBA" id="ARBA00005375"/>
    </source>
</evidence>
<keyword evidence="5" id="KW-0472">Membrane</keyword>
<dbReference type="AlphaFoldDB" id="A0A9P7NCV0"/>
<keyword evidence="7" id="KW-1185">Reference proteome</keyword>
<dbReference type="GO" id="GO:0003993">
    <property type="term" value="F:acid phosphatase activity"/>
    <property type="evidence" value="ECO:0007669"/>
    <property type="project" value="TreeGrafter"/>
</dbReference>
<evidence type="ECO:0000256" key="5">
    <source>
        <dbReference type="SAM" id="Phobius"/>
    </source>
</evidence>
<name>A0A9P7NCV0_9HYPO</name>
<proteinExistence type="inferred from homology"/>
<gene>
    <name evidence="6" type="ORF">E4U43_007254</name>
</gene>
<keyword evidence="5" id="KW-1133">Transmembrane helix</keyword>
<feature type="compositionally biased region" description="Basic and acidic residues" evidence="4">
    <location>
        <begin position="23"/>
        <end position="42"/>
    </location>
</feature>
<sequence>MASSSRDGLTRGQAADYQPVYQDDGHLHDSEHAKHATHETHDMASLLHPSRPPRPSKAEQRWRLATYILSVLVVVLLALVVFLSLPLSFRWKRNDDPCPCRPKHVPQYFQTSPELWPGPTATGRAPFMAQSRTLNPTATYVPNDPLQTSLPIEGMVSGNESIFRMMGFLAPYAPSPGFGVDEFPLPAGAEILQLHMLSRHGARYPTSGSDVARLGEKIANASGSFKPRGTLTFLHDWKYQLGAEILVPKGRQELFDSVSNKTQDRMLKSAENWMAGFFGLEWTNNATIEVIIEESGFNNSLAGSLNCPNANTKGPGDSARNTWMHEYLQDAQKRFQAMTEGFTWTIEDVYAAQTMCPYETVAYGFSNFCDLFTYREWRDFGYSIDLLFTSISGFHSPTGRAVGIGYQQEVMARLKNHTLGYSNSQINVTLDSNPETFPLNQSLYLDFSHDTNIASILTAFGLTQFAEDLPATRYPADHNYTVSHMTPFGARLDMEIIQTPKPVSPHRDGYLKGGPTKYIHFVLNQRTLPLGKSFAECDPERRDGWCELNTFIRIQDGMPAKAQFEHACFGDYPAVQYGQVTDGAPP</sequence>
<evidence type="ECO:0000313" key="6">
    <source>
        <dbReference type="EMBL" id="KAG6013496.1"/>
    </source>
</evidence>
<evidence type="ECO:0000256" key="3">
    <source>
        <dbReference type="ARBA" id="ARBA00022801"/>
    </source>
</evidence>
<dbReference type="Proteomes" id="UP000748025">
    <property type="component" value="Unassembled WGS sequence"/>
</dbReference>
<dbReference type="OrthoDB" id="6509975at2759"/>
<dbReference type="PANTHER" id="PTHR20963">
    <property type="entry name" value="MULTIPLE INOSITOL POLYPHOSPHATE PHOSPHATASE-RELATED"/>
    <property type="match status" value="1"/>
</dbReference>
<dbReference type="InterPro" id="IPR033379">
    <property type="entry name" value="Acid_Pase_AS"/>
</dbReference>
<dbReference type="InterPro" id="IPR029033">
    <property type="entry name" value="His_PPase_superfam"/>
</dbReference>
<comment type="similarity">
    <text evidence="1">Belongs to the histidine acid phosphatase family.</text>
</comment>
<feature type="transmembrane region" description="Helical" evidence="5">
    <location>
        <begin position="64"/>
        <end position="89"/>
    </location>
</feature>
<dbReference type="PROSITE" id="PS00616">
    <property type="entry name" value="HIS_ACID_PHOSPHAT_1"/>
    <property type="match status" value="1"/>
</dbReference>
<evidence type="ECO:0000256" key="4">
    <source>
        <dbReference type="SAM" id="MobiDB-lite"/>
    </source>
</evidence>
<dbReference type="PROSITE" id="PS00778">
    <property type="entry name" value="HIS_ACID_PHOSPHAT_2"/>
    <property type="match status" value="1"/>
</dbReference>
<evidence type="ECO:0000313" key="7">
    <source>
        <dbReference type="Proteomes" id="UP000748025"/>
    </source>
</evidence>
<keyword evidence="3" id="KW-0378">Hydrolase</keyword>
<organism evidence="6 7">
    <name type="scientific">Claviceps pusilla</name>
    <dbReference type="NCBI Taxonomy" id="123648"/>
    <lineage>
        <taxon>Eukaryota</taxon>
        <taxon>Fungi</taxon>
        <taxon>Dikarya</taxon>
        <taxon>Ascomycota</taxon>
        <taxon>Pezizomycotina</taxon>
        <taxon>Sordariomycetes</taxon>
        <taxon>Hypocreomycetidae</taxon>
        <taxon>Hypocreales</taxon>
        <taxon>Clavicipitaceae</taxon>
        <taxon>Claviceps</taxon>
    </lineage>
</organism>
<dbReference type="GO" id="GO:0016158">
    <property type="term" value="F:inositol hexakisphosphate 3-phosphatase activity"/>
    <property type="evidence" value="ECO:0007669"/>
    <property type="project" value="UniProtKB-EC"/>
</dbReference>
<accession>A0A9P7NCV0</accession>
<dbReference type="EMBL" id="SRPW01000579">
    <property type="protein sequence ID" value="KAG6013496.1"/>
    <property type="molecule type" value="Genomic_DNA"/>
</dbReference>
<dbReference type="SUPFAM" id="SSF53254">
    <property type="entry name" value="Phosphoglycerate mutase-like"/>
    <property type="match status" value="1"/>
</dbReference>
<comment type="caution">
    <text evidence="6">The sequence shown here is derived from an EMBL/GenBank/DDBJ whole genome shotgun (WGS) entry which is preliminary data.</text>
</comment>
<dbReference type="EC" id="3.1.3.8" evidence="2"/>
<dbReference type="Pfam" id="PF00328">
    <property type="entry name" value="His_Phos_2"/>
    <property type="match status" value="2"/>
</dbReference>
<dbReference type="PANTHER" id="PTHR20963:SF43">
    <property type="entry name" value="PUTATIVE (AFU_ORTHOLOGUE AFUA_7G01240)-RELATED"/>
    <property type="match status" value="1"/>
</dbReference>
<protein>
    <recommendedName>
        <fullName evidence="2">3-phytase</fullName>
        <ecNumber evidence="2">3.1.3.8</ecNumber>
    </recommendedName>
</protein>
<feature type="region of interest" description="Disordered" evidence="4">
    <location>
        <begin position="1"/>
        <end position="56"/>
    </location>
</feature>
<dbReference type="Gene3D" id="3.40.50.1240">
    <property type="entry name" value="Phosphoglycerate mutase-like"/>
    <property type="match status" value="1"/>
</dbReference>
<evidence type="ECO:0000256" key="2">
    <source>
        <dbReference type="ARBA" id="ARBA00012632"/>
    </source>
</evidence>
<dbReference type="CDD" id="cd07061">
    <property type="entry name" value="HP_HAP_like"/>
    <property type="match status" value="1"/>
</dbReference>
<keyword evidence="5" id="KW-0812">Transmembrane</keyword>